<dbReference type="InterPro" id="IPR053712">
    <property type="entry name" value="Bac_CellDiv_Activator"/>
</dbReference>
<evidence type="ECO:0000256" key="1">
    <source>
        <dbReference type="ARBA" id="ARBA00004496"/>
    </source>
</evidence>
<dbReference type="GO" id="GO:0000917">
    <property type="term" value="P:division septum assembly"/>
    <property type="evidence" value="ECO:0007669"/>
    <property type="project" value="UniProtKB-KW"/>
</dbReference>
<comment type="subunit">
    <text evidence="8">Homodimer. Interacts with FtsZ.</text>
</comment>
<dbReference type="InterPro" id="IPR036192">
    <property type="entry name" value="Cell_div_ZapA-like_sf"/>
</dbReference>
<evidence type="ECO:0000313" key="12">
    <source>
        <dbReference type="Proteomes" id="UP001290462"/>
    </source>
</evidence>
<dbReference type="GO" id="GO:0000921">
    <property type="term" value="P:septin ring assembly"/>
    <property type="evidence" value="ECO:0007669"/>
    <property type="project" value="TreeGrafter"/>
</dbReference>
<protein>
    <recommendedName>
        <fullName evidence="2">Cell division protein ZapA</fullName>
    </recommendedName>
    <alternativeName>
        <fullName evidence="9">Z ring-associated protein ZapA</fullName>
    </alternativeName>
</protein>
<evidence type="ECO:0000256" key="2">
    <source>
        <dbReference type="ARBA" id="ARBA00015195"/>
    </source>
</evidence>
<evidence type="ECO:0000256" key="5">
    <source>
        <dbReference type="ARBA" id="ARBA00023210"/>
    </source>
</evidence>
<keyword evidence="4 11" id="KW-0132">Cell division</keyword>
<dbReference type="GO" id="GO:0043093">
    <property type="term" value="P:FtsZ-dependent cytokinesis"/>
    <property type="evidence" value="ECO:0007669"/>
    <property type="project" value="TreeGrafter"/>
</dbReference>
<dbReference type="Gene3D" id="6.10.250.790">
    <property type="match status" value="1"/>
</dbReference>
<keyword evidence="3" id="KW-0963">Cytoplasm</keyword>
<evidence type="ECO:0000256" key="4">
    <source>
        <dbReference type="ARBA" id="ARBA00022618"/>
    </source>
</evidence>
<evidence type="ECO:0000256" key="6">
    <source>
        <dbReference type="ARBA" id="ARBA00023306"/>
    </source>
</evidence>
<evidence type="ECO:0000313" key="11">
    <source>
        <dbReference type="EMBL" id="MDZ5758394.1"/>
    </source>
</evidence>
<dbReference type="PANTHER" id="PTHR34981:SF1">
    <property type="entry name" value="CELL DIVISION PROTEIN ZAPA"/>
    <property type="match status" value="1"/>
</dbReference>
<dbReference type="PANTHER" id="PTHR34981">
    <property type="entry name" value="CELL DIVISION PROTEIN ZAPA"/>
    <property type="match status" value="1"/>
</dbReference>
<evidence type="ECO:0000256" key="7">
    <source>
        <dbReference type="ARBA" id="ARBA00024910"/>
    </source>
</evidence>
<dbReference type="EMBL" id="JAVBVO010000003">
    <property type="protein sequence ID" value="MDZ5758394.1"/>
    <property type="molecule type" value="Genomic_DNA"/>
</dbReference>
<proteinExistence type="predicted"/>
<keyword evidence="6" id="KW-0131">Cell cycle</keyword>
<comment type="function">
    <text evidence="7">Activator of cell division through the inhibition of FtsZ GTPase activity, therefore promoting FtsZ assembly into bundles of protofilaments necessary for the formation of the division Z ring. It is recruited early at mid-cell but it is not essential for cell division.</text>
</comment>
<keyword evidence="5" id="KW-0717">Septation</keyword>
<dbReference type="AlphaFoldDB" id="A0AAW9JSZ5"/>
<feature type="coiled-coil region" evidence="10">
    <location>
        <begin position="64"/>
        <end position="96"/>
    </location>
</feature>
<dbReference type="SUPFAM" id="SSF102829">
    <property type="entry name" value="Cell division protein ZapA-like"/>
    <property type="match status" value="1"/>
</dbReference>
<dbReference type="InterPro" id="IPR007838">
    <property type="entry name" value="Cell_div_ZapA-like"/>
</dbReference>
<comment type="subcellular location">
    <subcellularLocation>
        <location evidence="1">Cytoplasm</location>
    </subcellularLocation>
</comment>
<evidence type="ECO:0000256" key="3">
    <source>
        <dbReference type="ARBA" id="ARBA00022490"/>
    </source>
</evidence>
<accession>A0AAW9JSZ5</accession>
<comment type="caution">
    <text evidence="11">The sequence shown here is derived from an EMBL/GenBank/DDBJ whole genome shotgun (WGS) entry which is preliminary data.</text>
</comment>
<reference evidence="11" key="1">
    <citation type="submission" date="2023-08" db="EMBL/GenBank/DDBJ databases">
        <title>Genomic characterization of piscicolin 126 produced by Carnobacterium maltaromaticum CM22 strain isolated from salmon (Salmo salar).</title>
        <authorList>
            <person name="Gonzalez-Gragera E."/>
            <person name="Garcia-Lopez J.D."/>
            <person name="Teso-Perez C."/>
            <person name="Gimenez-Hernandez I."/>
            <person name="Peralta-Sanchez J.M."/>
            <person name="Valdivia E."/>
            <person name="Montalban-Lopez M."/>
            <person name="Martin-Platero A.M."/>
            <person name="Banos A."/>
            <person name="Martinez-Bueno M."/>
        </authorList>
    </citation>
    <scope>NUCLEOTIDE SEQUENCE</scope>
    <source>
        <strain evidence="11">CM22</strain>
    </source>
</reference>
<gene>
    <name evidence="11" type="primary">zapA</name>
    <name evidence="11" type="ORF">RAK27_06930</name>
</gene>
<dbReference type="GO" id="GO:0030428">
    <property type="term" value="C:cell septum"/>
    <property type="evidence" value="ECO:0007669"/>
    <property type="project" value="TreeGrafter"/>
</dbReference>
<organism evidence="11 12">
    <name type="scientific">Carnobacterium maltaromaticum</name>
    <name type="common">Carnobacterium piscicola</name>
    <dbReference type="NCBI Taxonomy" id="2751"/>
    <lineage>
        <taxon>Bacteria</taxon>
        <taxon>Bacillati</taxon>
        <taxon>Bacillota</taxon>
        <taxon>Bacilli</taxon>
        <taxon>Lactobacillales</taxon>
        <taxon>Carnobacteriaceae</taxon>
        <taxon>Carnobacterium</taxon>
    </lineage>
</organism>
<dbReference type="Proteomes" id="UP001290462">
    <property type="component" value="Unassembled WGS sequence"/>
</dbReference>
<dbReference type="Pfam" id="PF05164">
    <property type="entry name" value="ZapA"/>
    <property type="match status" value="1"/>
</dbReference>
<keyword evidence="10" id="KW-0175">Coiled coil</keyword>
<dbReference type="GO" id="GO:0032153">
    <property type="term" value="C:cell division site"/>
    <property type="evidence" value="ECO:0007669"/>
    <property type="project" value="TreeGrafter"/>
</dbReference>
<evidence type="ECO:0000256" key="8">
    <source>
        <dbReference type="ARBA" id="ARBA00026068"/>
    </source>
</evidence>
<evidence type="ECO:0000256" key="10">
    <source>
        <dbReference type="SAM" id="Coils"/>
    </source>
</evidence>
<evidence type="ECO:0000256" key="9">
    <source>
        <dbReference type="ARBA" id="ARBA00033158"/>
    </source>
</evidence>
<dbReference type="RefSeq" id="WP_010050840.1">
    <property type="nucleotide sequence ID" value="NZ_BJOJ01000014.1"/>
</dbReference>
<sequence length="97" mass="10876">MSGGKKRFKATIAGKSYTIVGSRPIEHLQLVANTVDEQIHQIKALTTGLDLEEIAVLAAVNAVSDQLEMQIKMENMQLEMEELQEKINQFEMAETKE</sequence>
<dbReference type="GO" id="GO:0005829">
    <property type="term" value="C:cytosol"/>
    <property type="evidence" value="ECO:0007669"/>
    <property type="project" value="TreeGrafter"/>
</dbReference>
<name>A0AAW9JSZ5_CARML</name>